<dbReference type="KEGG" id="ovi:T265_05412"/>
<dbReference type="GO" id="GO:0000049">
    <property type="term" value="F:tRNA binding"/>
    <property type="evidence" value="ECO:0007669"/>
    <property type="project" value="TreeGrafter"/>
</dbReference>
<protein>
    <recommendedName>
        <fullName evidence="4">Methyltransferase type 11 domain-containing protein</fullName>
    </recommendedName>
</protein>
<evidence type="ECO:0000256" key="3">
    <source>
        <dbReference type="SAM" id="MobiDB-lite"/>
    </source>
</evidence>
<dbReference type="GO" id="GO:0002098">
    <property type="term" value="P:tRNA wobble uridine modification"/>
    <property type="evidence" value="ECO:0007669"/>
    <property type="project" value="TreeGrafter"/>
</dbReference>
<dbReference type="InterPro" id="IPR029063">
    <property type="entry name" value="SAM-dependent_MTases_sf"/>
</dbReference>
<dbReference type="STRING" id="6198.A0A075AFD1"/>
<accession>A0A075AFD1</accession>
<keyword evidence="1" id="KW-0489">Methyltransferase</keyword>
<dbReference type="EMBL" id="KL596719">
    <property type="protein sequence ID" value="KER27599.1"/>
    <property type="molecule type" value="Genomic_DNA"/>
</dbReference>
<evidence type="ECO:0000256" key="1">
    <source>
        <dbReference type="ARBA" id="ARBA00022603"/>
    </source>
</evidence>
<dbReference type="GO" id="GO:0008757">
    <property type="term" value="F:S-adenosylmethionine-dependent methyltransferase activity"/>
    <property type="evidence" value="ECO:0007669"/>
    <property type="project" value="InterPro"/>
</dbReference>
<dbReference type="SUPFAM" id="SSF53335">
    <property type="entry name" value="S-adenosyl-L-methionine-dependent methyltransferases"/>
    <property type="match status" value="1"/>
</dbReference>
<gene>
    <name evidence="5" type="ORF">T265_05412</name>
</gene>
<reference evidence="5 6" key="1">
    <citation type="submission" date="2013-11" db="EMBL/GenBank/DDBJ databases">
        <title>Opisthorchis viverrini - life in the bile duct.</title>
        <authorList>
            <person name="Young N.D."/>
            <person name="Nagarajan N."/>
            <person name="Lin S.J."/>
            <person name="Korhonen P.K."/>
            <person name="Jex A.R."/>
            <person name="Hall R.S."/>
            <person name="Safavi-Hemami H."/>
            <person name="Kaewkong W."/>
            <person name="Bertrand D."/>
            <person name="Gao S."/>
            <person name="Seet Q."/>
            <person name="Wongkham S."/>
            <person name="Teh B.T."/>
            <person name="Wongkham C."/>
            <person name="Intapan P.M."/>
            <person name="Maleewong W."/>
            <person name="Yang X."/>
            <person name="Hu M."/>
            <person name="Wang Z."/>
            <person name="Hofmann A."/>
            <person name="Sternberg P.W."/>
            <person name="Tan P."/>
            <person name="Wang J."/>
            <person name="Gasser R.B."/>
        </authorList>
    </citation>
    <scope>NUCLEOTIDE SEQUENCE [LARGE SCALE GENOMIC DNA]</scope>
</reference>
<dbReference type="InterPro" id="IPR013216">
    <property type="entry name" value="Methyltransf_11"/>
</dbReference>
<dbReference type="Proteomes" id="UP000054324">
    <property type="component" value="Unassembled WGS sequence"/>
</dbReference>
<dbReference type="PANTHER" id="PTHR13069">
    <property type="entry name" value="ALKYLATED DNA REPAIR PROTEIN ALKB HOMOLOG 8"/>
    <property type="match status" value="1"/>
</dbReference>
<keyword evidence="2" id="KW-0808">Transferase</keyword>
<organism evidence="5 6">
    <name type="scientific">Opisthorchis viverrini</name>
    <name type="common">Southeast Asian liver fluke</name>
    <dbReference type="NCBI Taxonomy" id="6198"/>
    <lineage>
        <taxon>Eukaryota</taxon>
        <taxon>Metazoa</taxon>
        <taxon>Spiralia</taxon>
        <taxon>Lophotrochozoa</taxon>
        <taxon>Platyhelminthes</taxon>
        <taxon>Trematoda</taxon>
        <taxon>Digenea</taxon>
        <taxon>Opisthorchiida</taxon>
        <taxon>Opisthorchiata</taxon>
        <taxon>Opisthorchiidae</taxon>
        <taxon>Opisthorchis</taxon>
    </lineage>
</organism>
<dbReference type="GeneID" id="20319594"/>
<keyword evidence="6" id="KW-1185">Reference proteome</keyword>
<feature type="compositionally biased region" description="Polar residues" evidence="3">
    <location>
        <begin position="231"/>
        <end position="244"/>
    </location>
</feature>
<evidence type="ECO:0000313" key="5">
    <source>
        <dbReference type="EMBL" id="KER27599.1"/>
    </source>
</evidence>
<feature type="domain" description="Methyltransferase type 11" evidence="4">
    <location>
        <begin position="269"/>
        <end position="327"/>
    </location>
</feature>
<dbReference type="GO" id="GO:0005737">
    <property type="term" value="C:cytoplasm"/>
    <property type="evidence" value="ECO:0007669"/>
    <property type="project" value="TreeGrafter"/>
</dbReference>
<dbReference type="OrthoDB" id="271595at2759"/>
<dbReference type="CTD" id="20319594"/>
<sequence length="691" mass="78179">MCWLGHVWHMPNHRSPKIVLFPCLVHTSGSRIVRMKYIVAAHLPERVRVAPLCCNIWLPIDLSGVLVVGLYPDCLNEFLEAPRNDCIRLSNKSWLYGSETSMLNTDVMLSMLYLEKASSTDRVTIGLSGIGYVGWVSTSLVGCTQHYWLQWRIHVLPVSSQFVTNTLVKQRWGKMAQVVYDEIATTSAPWPGVLEFLRTQPPGALGADVGCGNGKYLVAVRENSENRSVCRQEPASSNQPNSVASPRLPTIPPLAPMLAMERSSCLAKIVRERGFDVTVGDILRLPYCSGRLDYFLCIAVLHHLSTEPRRLQALEELAQLLRPGGRGLIQVWAKEQRDPTSSEPARYLRKTRTTPSEGEEGKPNVVEPIENVRLPVHVSGTEFPATDMIVPWKSKQRKSTGISSPNKCDACPSAIPGRFYHLFVRGELETLIEQVPSLRLERAFYEQGNWVAIVTKPISVNTIQMDYLLFYFALRFAPAPMRAQLPTPSPTLNLQWTKLRQLQPLYDKYAVITADNDDEWERITCMLSFQCNNPVEASQRRSNNDLAAKYKSHYQQTELRWSLPSSWMGTPRPAIVRHSPAAPSMALMHPTYCLHCIVPFPIPPLDTPASNARLPNPPSQIIGERSCSSYNHNDKYAVLTVDDNDDDYFRLSSSFRHTVCAYEMRICCVHRCVRRRISCDRNFGPTWPRYL</sequence>
<evidence type="ECO:0000313" key="6">
    <source>
        <dbReference type="Proteomes" id="UP000054324"/>
    </source>
</evidence>
<dbReference type="PANTHER" id="PTHR13069:SF21">
    <property type="entry name" value="ALKYLATED DNA REPAIR PROTEIN ALKB HOMOLOG 8"/>
    <property type="match status" value="1"/>
</dbReference>
<dbReference type="CDD" id="cd02440">
    <property type="entry name" value="AdoMet_MTases"/>
    <property type="match status" value="1"/>
</dbReference>
<dbReference type="Gene3D" id="3.40.50.150">
    <property type="entry name" value="Vaccinia Virus protein VP39"/>
    <property type="match status" value="1"/>
</dbReference>
<dbReference type="GO" id="GO:0106335">
    <property type="term" value="F:tRNA (5-carboxymethyluridine(34)-5-O)-methyltransferase activity"/>
    <property type="evidence" value="ECO:0007669"/>
    <property type="project" value="TreeGrafter"/>
</dbReference>
<dbReference type="GO" id="GO:0030488">
    <property type="term" value="P:tRNA methylation"/>
    <property type="evidence" value="ECO:0007669"/>
    <property type="project" value="TreeGrafter"/>
</dbReference>
<proteinExistence type="predicted"/>
<name>A0A075AFD1_OPIVI</name>
<dbReference type="RefSeq" id="XP_009168674.1">
    <property type="nucleotide sequence ID" value="XM_009170410.1"/>
</dbReference>
<dbReference type="Pfam" id="PF08241">
    <property type="entry name" value="Methyltransf_11"/>
    <property type="match status" value="1"/>
</dbReference>
<evidence type="ECO:0000256" key="2">
    <source>
        <dbReference type="ARBA" id="ARBA00022679"/>
    </source>
</evidence>
<dbReference type="AlphaFoldDB" id="A0A075AFD1"/>
<feature type="region of interest" description="Disordered" evidence="3">
    <location>
        <begin position="228"/>
        <end position="248"/>
    </location>
</feature>
<dbReference type="GO" id="GO:0005634">
    <property type="term" value="C:nucleus"/>
    <property type="evidence" value="ECO:0007669"/>
    <property type="project" value="TreeGrafter"/>
</dbReference>
<evidence type="ECO:0000259" key="4">
    <source>
        <dbReference type="Pfam" id="PF08241"/>
    </source>
</evidence>
<dbReference type="InterPro" id="IPR051422">
    <property type="entry name" value="AlkB_tRNA_MeTrf/Diox"/>
</dbReference>